<gene>
    <name evidence="2" type="ORF">pipiens_011279</name>
</gene>
<keyword evidence="3" id="KW-1185">Reference proteome</keyword>
<sequence length="108" mass="11492">MPCLGCTRSLDRRGSAAGESPNENECGQQEHPGAYEEQLGADGNIAIQPSQEDESSVLVTFTTSKEVAMASDAQQVQLQMQEAEGAEQHQHVESAGDQELASADDSIE</sequence>
<organism evidence="2 3">
    <name type="scientific">Culex pipiens pipiens</name>
    <name type="common">Northern house mosquito</name>
    <dbReference type="NCBI Taxonomy" id="38569"/>
    <lineage>
        <taxon>Eukaryota</taxon>
        <taxon>Metazoa</taxon>
        <taxon>Ecdysozoa</taxon>
        <taxon>Arthropoda</taxon>
        <taxon>Hexapoda</taxon>
        <taxon>Insecta</taxon>
        <taxon>Pterygota</taxon>
        <taxon>Neoptera</taxon>
        <taxon>Endopterygota</taxon>
        <taxon>Diptera</taxon>
        <taxon>Nematocera</taxon>
        <taxon>Culicoidea</taxon>
        <taxon>Culicidae</taxon>
        <taxon>Culicinae</taxon>
        <taxon>Culicini</taxon>
        <taxon>Culex</taxon>
        <taxon>Culex</taxon>
    </lineage>
</organism>
<evidence type="ECO:0000313" key="2">
    <source>
        <dbReference type="EMBL" id="KAL1395405.1"/>
    </source>
</evidence>
<dbReference type="EMBL" id="JBEHCU010007159">
    <property type="protein sequence ID" value="KAL1395405.1"/>
    <property type="molecule type" value="Genomic_DNA"/>
</dbReference>
<dbReference type="Proteomes" id="UP001562425">
    <property type="component" value="Unassembled WGS sequence"/>
</dbReference>
<dbReference type="AlphaFoldDB" id="A0ABD1D7T8"/>
<reference evidence="2 3" key="1">
    <citation type="submission" date="2024-05" db="EMBL/GenBank/DDBJ databases">
        <title>Culex pipiens pipiens assembly and annotation.</title>
        <authorList>
            <person name="Alout H."/>
            <person name="Durand T."/>
        </authorList>
    </citation>
    <scope>NUCLEOTIDE SEQUENCE [LARGE SCALE GENOMIC DNA]</scope>
    <source>
        <strain evidence="2">HA-2024</strain>
        <tissue evidence="2">Whole body</tissue>
    </source>
</reference>
<protein>
    <submittedName>
        <fullName evidence="2">Uncharacterized protein</fullName>
    </submittedName>
</protein>
<proteinExistence type="predicted"/>
<accession>A0ABD1D7T8</accession>
<comment type="caution">
    <text evidence="2">The sequence shown here is derived from an EMBL/GenBank/DDBJ whole genome shotgun (WGS) entry which is preliminary data.</text>
</comment>
<name>A0ABD1D7T8_CULPP</name>
<feature type="region of interest" description="Disordered" evidence="1">
    <location>
        <begin position="1"/>
        <end position="31"/>
    </location>
</feature>
<evidence type="ECO:0000256" key="1">
    <source>
        <dbReference type="SAM" id="MobiDB-lite"/>
    </source>
</evidence>
<feature type="region of interest" description="Disordered" evidence="1">
    <location>
        <begin position="74"/>
        <end position="108"/>
    </location>
</feature>
<evidence type="ECO:0000313" key="3">
    <source>
        <dbReference type="Proteomes" id="UP001562425"/>
    </source>
</evidence>